<dbReference type="Proteomes" id="UP000537204">
    <property type="component" value="Unassembled WGS sequence"/>
</dbReference>
<name>A0A7W9DXJ2_9SPHI</name>
<gene>
    <name evidence="1" type="ORF">HDE68_000858</name>
</gene>
<dbReference type="EMBL" id="JACHCE010000001">
    <property type="protein sequence ID" value="MBB5634973.1"/>
    <property type="molecule type" value="Genomic_DNA"/>
</dbReference>
<dbReference type="AlphaFoldDB" id="A0A7W9DXJ2"/>
<proteinExistence type="predicted"/>
<accession>A0A7W9DXJ2</accession>
<protein>
    <submittedName>
        <fullName evidence="1">Uncharacterized protein</fullName>
    </submittedName>
</protein>
<organism evidence="1 2">
    <name type="scientific">Pedobacter cryoconitis</name>
    <dbReference type="NCBI Taxonomy" id="188932"/>
    <lineage>
        <taxon>Bacteria</taxon>
        <taxon>Pseudomonadati</taxon>
        <taxon>Bacteroidota</taxon>
        <taxon>Sphingobacteriia</taxon>
        <taxon>Sphingobacteriales</taxon>
        <taxon>Sphingobacteriaceae</taxon>
        <taxon>Pedobacter</taxon>
    </lineage>
</organism>
<dbReference type="RefSeq" id="WP_183879230.1">
    <property type="nucleotide sequence ID" value="NZ_JACHCE010000001.1"/>
</dbReference>
<evidence type="ECO:0000313" key="2">
    <source>
        <dbReference type="Proteomes" id="UP000537204"/>
    </source>
</evidence>
<sequence length="178" mass="21125">MRILYGLMVAVIVLFLFLKGDLQERKGELPVFMKTDEISRLHQSKININIKATYRPSNFNLKKLKEDYNNLWAHLNHLYQTNDVEAGKEYYTENWFKFICNNRQTPKSTVNIRTDSIHHLNILNWSSDQLVCTAIDSNIILKYEKPERREKVTIAFVLLFQGDHWRLDALRIINIQPF</sequence>
<comment type="caution">
    <text evidence="1">The sequence shown here is derived from an EMBL/GenBank/DDBJ whole genome shotgun (WGS) entry which is preliminary data.</text>
</comment>
<evidence type="ECO:0000313" key="1">
    <source>
        <dbReference type="EMBL" id="MBB5634973.1"/>
    </source>
</evidence>
<reference evidence="1 2" key="1">
    <citation type="submission" date="2020-08" db="EMBL/GenBank/DDBJ databases">
        <title>Genomic Encyclopedia of Type Strains, Phase IV (KMG-V): Genome sequencing to study the core and pangenomes of soil and plant-associated prokaryotes.</title>
        <authorList>
            <person name="Whitman W."/>
        </authorList>
    </citation>
    <scope>NUCLEOTIDE SEQUENCE [LARGE SCALE GENOMIC DNA]</scope>
    <source>
        <strain evidence="1 2">S3M1</strain>
    </source>
</reference>